<name>A0ACC0BJN9_CATRO</name>
<dbReference type="Proteomes" id="UP001060085">
    <property type="component" value="Linkage Group LG03"/>
</dbReference>
<evidence type="ECO:0000313" key="1">
    <source>
        <dbReference type="EMBL" id="KAI5672843.1"/>
    </source>
</evidence>
<accession>A0ACC0BJN9</accession>
<proteinExistence type="predicted"/>
<keyword evidence="2" id="KW-1185">Reference proteome</keyword>
<gene>
    <name evidence="1" type="ORF">M9H77_13207</name>
</gene>
<protein>
    <submittedName>
        <fullName evidence="1">Uncharacterized protein</fullName>
    </submittedName>
</protein>
<sequence>MCKVLWRHHGIEEATWETEEFLRRKYPKILGSLMNDMLSSCTLDMDPIDRGRSTVGVRRSSSARVVQGGLVGTPGLVTYFVYQWCMQWFMKSNVRPVCFGFLVGIDYGMSELISKDPI</sequence>
<comment type="caution">
    <text evidence="1">The sequence shown here is derived from an EMBL/GenBank/DDBJ whole genome shotgun (WGS) entry which is preliminary data.</text>
</comment>
<dbReference type="EMBL" id="CM044703">
    <property type="protein sequence ID" value="KAI5672843.1"/>
    <property type="molecule type" value="Genomic_DNA"/>
</dbReference>
<evidence type="ECO:0000313" key="2">
    <source>
        <dbReference type="Proteomes" id="UP001060085"/>
    </source>
</evidence>
<reference evidence="2" key="1">
    <citation type="journal article" date="2023" name="Nat. Plants">
        <title>Single-cell RNA sequencing provides a high-resolution roadmap for understanding the multicellular compartmentation of specialized metabolism.</title>
        <authorList>
            <person name="Sun S."/>
            <person name="Shen X."/>
            <person name="Li Y."/>
            <person name="Li Y."/>
            <person name="Wang S."/>
            <person name="Li R."/>
            <person name="Zhang H."/>
            <person name="Shen G."/>
            <person name="Guo B."/>
            <person name="Wei J."/>
            <person name="Xu J."/>
            <person name="St-Pierre B."/>
            <person name="Chen S."/>
            <person name="Sun C."/>
        </authorList>
    </citation>
    <scope>NUCLEOTIDE SEQUENCE [LARGE SCALE GENOMIC DNA]</scope>
</reference>
<organism evidence="1 2">
    <name type="scientific">Catharanthus roseus</name>
    <name type="common">Madagascar periwinkle</name>
    <name type="synonym">Vinca rosea</name>
    <dbReference type="NCBI Taxonomy" id="4058"/>
    <lineage>
        <taxon>Eukaryota</taxon>
        <taxon>Viridiplantae</taxon>
        <taxon>Streptophyta</taxon>
        <taxon>Embryophyta</taxon>
        <taxon>Tracheophyta</taxon>
        <taxon>Spermatophyta</taxon>
        <taxon>Magnoliopsida</taxon>
        <taxon>eudicotyledons</taxon>
        <taxon>Gunneridae</taxon>
        <taxon>Pentapetalae</taxon>
        <taxon>asterids</taxon>
        <taxon>lamiids</taxon>
        <taxon>Gentianales</taxon>
        <taxon>Apocynaceae</taxon>
        <taxon>Rauvolfioideae</taxon>
        <taxon>Vinceae</taxon>
        <taxon>Catharanthinae</taxon>
        <taxon>Catharanthus</taxon>
    </lineage>
</organism>